<dbReference type="AlphaFoldDB" id="A0A1I2HKI4"/>
<name>A0A1I2HKI4_9BACT</name>
<evidence type="ECO:0000256" key="1">
    <source>
        <dbReference type="SAM" id="SignalP"/>
    </source>
</evidence>
<feature type="signal peptide" evidence="1">
    <location>
        <begin position="1"/>
        <end position="20"/>
    </location>
</feature>
<gene>
    <name evidence="2" type="ORF">SAMN04488541_102444</name>
</gene>
<evidence type="ECO:0000313" key="3">
    <source>
        <dbReference type="Proteomes" id="UP000199513"/>
    </source>
</evidence>
<dbReference type="Proteomes" id="UP000199513">
    <property type="component" value="Unassembled WGS sequence"/>
</dbReference>
<protein>
    <submittedName>
        <fullName evidence="2">Uncharacterized protein</fullName>
    </submittedName>
</protein>
<keyword evidence="1" id="KW-0732">Signal</keyword>
<feature type="chain" id="PRO_5011784557" evidence="1">
    <location>
        <begin position="21"/>
        <end position="179"/>
    </location>
</feature>
<organism evidence="2 3">
    <name type="scientific">Thermoflexibacter ruber</name>
    <dbReference type="NCBI Taxonomy" id="1003"/>
    <lineage>
        <taxon>Bacteria</taxon>
        <taxon>Pseudomonadati</taxon>
        <taxon>Bacteroidota</taxon>
        <taxon>Cytophagia</taxon>
        <taxon>Cytophagales</taxon>
        <taxon>Thermoflexibacteraceae</taxon>
        <taxon>Thermoflexibacter</taxon>
    </lineage>
</organism>
<proteinExistence type="predicted"/>
<dbReference type="RefSeq" id="WP_143090930.1">
    <property type="nucleotide sequence ID" value="NZ_FONY01000024.1"/>
</dbReference>
<evidence type="ECO:0000313" key="2">
    <source>
        <dbReference type="EMBL" id="SFF29800.1"/>
    </source>
</evidence>
<dbReference type="STRING" id="1003.SAMN04488541_102444"/>
<dbReference type="OrthoDB" id="947969at2"/>
<reference evidence="2 3" key="1">
    <citation type="submission" date="2016-10" db="EMBL/GenBank/DDBJ databases">
        <authorList>
            <person name="de Groot N.N."/>
        </authorList>
    </citation>
    <scope>NUCLEOTIDE SEQUENCE [LARGE SCALE GENOMIC DNA]</scope>
    <source>
        <strain>GEY</strain>
        <strain evidence="3">DSM 9560</strain>
    </source>
</reference>
<accession>A0A1I2HKI4</accession>
<keyword evidence="3" id="KW-1185">Reference proteome</keyword>
<sequence>MKQLLFFCLFFQGIMFSCLAQQAVSIEENQPANYDGLVCGFNIRNERVMEIGKENFNRFEVTVYITNQSGCPKIVLLNDTFRNSFGILNDPAIFAIFDCQNATGKRLTSKSASVRANQFFIPVRIPERGADGKETIRTVNTHAGFILRNGETIAENMIIIVPEGERPRMQARVVVFSNL</sequence>
<dbReference type="PROSITE" id="PS51257">
    <property type="entry name" value="PROKAR_LIPOPROTEIN"/>
    <property type="match status" value="1"/>
</dbReference>
<dbReference type="EMBL" id="FONY01000024">
    <property type="protein sequence ID" value="SFF29800.1"/>
    <property type="molecule type" value="Genomic_DNA"/>
</dbReference>